<reference evidence="1 2" key="1">
    <citation type="submission" date="2009-10" db="EMBL/GenBank/DDBJ databases">
        <authorList>
            <person name="Weinstock G."/>
            <person name="Sodergren E."/>
            <person name="Clifton S."/>
            <person name="Fulton L."/>
            <person name="Fulton B."/>
            <person name="Courtney L."/>
            <person name="Fronick C."/>
            <person name="Harrison M."/>
            <person name="Strong C."/>
            <person name="Farmer C."/>
            <person name="Delahaunty K."/>
            <person name="Markovic C."/>
            <person name="Hall O."/>
            <person name="Minx P."/>
            <person name="Tomlinson C."/>
            <person name="Mitreva M."/>
            <person name="Nelson J."/>
            <person name="Hou S."/>
            <person name="Wollam A."/>
            <person name="Pepin K.H."/>
            <person name="Johnson M."/>
            <person name="Bhonagiri V."/>
            <person name="Nash W.E."/>
            <person name="Warren W."/>
            <person name="Chinwalla A."/>
            <person name="Mardis E.R."/>
            <person name="Wilson R.K."/>
        </authorList>
    </citation>
    <scope>NUCLEOTIDE SEQUENCE [LARGE SCALE GENOMIC DNA]</scope>
    <source>
        <strain evidence="2">ATCC 25996 / DSM 4631 / NCTC 10774 / M26</strain>
    </source>
</reference>
<gene>
    <name evidence="1" type="ORF">NEIMUCOT_04696</name>
</gene>
<comment type="caution">
    <text evidence="1">The sequence shown here is derived from an EMBL/GenBank/DDBJ whole genome shotgun (WGS) entry which is preliminary data.</text>
</comment>
<name>D2ZVQ3_NEIM2</name>
<sequence length="129" mass="14934">MAVSTHSRPKAAGKVGVMNLIFLKFQHTAARRRLAPLRLNRTRNHSFNTQPPEGGWGPARNDVGRIERFQHTAARRRLGRKWCFNGWYLWFQHTAARRRLGNRARLRAARQRTLVSTHSRPKAAGFLIE</sequence>
<dbReference type="AlphaFoldDB" id="D2ZVQ3"/>
<evidence type="ECO:0000313" key="1">
    <source>
        <dbReference type="EMBL" id="EFC88647.1"/>
    </source>
</evidence>
<dbReference type="Proteomes" id="UP000003344">
    <property type="component" value="Unassembled WGS sequence"/>
</dbReference>
<dbReference type="EMBL" id="ACDX02000006">
    <property type="protein sequence ID" value="EFC88647.1"/>
    <property type="molecule type" value="Genomic_DNA"/>
</dbReference>
<evidence type="ECO:0000313" key="2">
    <source>
        <dbReference type="Proteomes" id="UP000003344"/>
    </source>
</evidence>
<accession>D2ZVQ3</accession>
<protein>
    <submittedName>
        <fullName evidence="1">Uncharacterized protein</fullName>
    </submittedName>
</protein>
<organism evidence="1 2">
    <name type="scientific">Neisseria mucosa (strain ATCC 25996 / DSM 4631 / NCTC 10774 / M26)</name>
    <dbReference type="NCBI Taxonomy" id="546266"/>
    <lineage>
        <taxon>Bacteria</taxon>
        <taxon>Pseudomonadati</taxon>
        <taxon>Pseudomonadota</taxon>
        <taxon>Betaproteobacteria</taxon>
        <taxon>Neisseriales</taxon>
        <taxon>Neisseriaceae</taxon>
        <taxon>Neisseria</taxon>
    </lineage>
</organism>
<proteinExistence type="predicted"/>
<dbReference type="STRING" id="546266.NEIMUCOT_04696"/>